<gene>
    <name evidence="5" type="ORF">Psi01_51030</name>
</gene>
<protein>
    <submittedName>
        <fullName evidence="5">Glycosyl hydrolase</fullName>
    </submittedName>
</protein>
<comment type="similarity">
    <text evidence="1">Belongs to the glycosyl hydrolase 3 family.</text>
</comment>
<dbReference type="EMBL" id="BOOJ01000042">
    <property type="protein sequence ID" value="GIH94473.1"/>
    <property type="molecule type" value="Genomic_DNA"/>
</dbReference>
<dbReference type="GO" id="GO:0005975">
    <property type="term" value="P:carbohydrate metabolic process"/>
    <property type="evidence" value="ECO:0007669"/>
    <property type="project" value="InterPro"/>
</dbReference>
<dbReference type="InterPro" id="IPR017853">
    <property type="entry name" value="GH"/>
</dbReference>
<dbReference type="InterPro" id="IPR036881">
    <property type="entry name" value="Glyco_hydro_3_C_sf"/>
</dbReference>
<accession>A0A8J3WM20</accession>
<dbReference type="PANTHER" id="PTHR42715">
    <property type="entry name" value="BETA-GLUCOSIDASE"/>
    <property type="match status" value="1"/>
</dbReference>
<evidence type="ECO:0000313" key="6">
    <source>
        <dbReference type="Proteomes" id="UP000619788"/>
    </source>
</evidence>
<feature type="domain" description="Fibronectin type III-like" evidence="4">
    <location>
        <begin position="725"/>
        <end position="795"/>
    </location>
</feature>
<dbReference type="PANTHER" id="PTHR42715:SF10">
    <property type="entry name" value="BETA-GLUCOSIDASE"/>
    <property type="match status" value="1"/>
</dbReference>
<comment type="caution">
    <text evidence="5">The sequence shown here is derived from an EMBL/GenBank/DDBJ whole genome shotgun (WGS) entry which is preliminary data.</text>
</comment>
<dbReference type="PRINTS" id="PR00133">
    <property type="entry name" value="GLHYDRLASE3"/>
</dbReference>
<dbReference type="GO" id="GO:0004553">
    <property type="term" value="F:hydrolase activity, hydrolyzing O-glycosyl compounds"/>
    <property type="evidence" value="ECO:0007669"/>
    <property type="project" value="InterPro"/>
</dbReference>
<dbReference type="SUPFAM" id="SSF52279">
    <property type="entry name" value="Beta-D-glucan exohydrolase, C-terminal domain"/>
    <property type="match status" value="1"/>
</dbReference>
<dbReference type="InterPro" id="IPR001764">
    <property type="entry name" value="Glyco_hydro_3_N"/>
</dbReference>
<keyword evidence="6" id="KW-1185">Reference proteome</keyword>
<dbReference type="Pfam" id="PF01915">
    <property type="entry name" value="Glyco_hydro_3_C"/>
    <property type="match status" value="1"/>
</dbReference>
<dbReference type="InterPro" id="IPR026891">
    <property type="entry name" value="Fn3-like"/>
</dbReference>
<dbReference type="InterPro" id="IPR036962">
    <property type="entry name" value="Glyco_hydro_3_N_sf"/>
</dbReference>
<dbReference type="Proteomes" id="UP000619788">
    <property type="component" value="Unassembled WGS sequence"/>
</dbReference>
<proteinExistence type="inferred from homology"/>
<organism evidence="5 6">
    <name type="scientific">Planobispora siamensis</name>
    <dbReference type="NCBI Taxonomy" id="936338"/>
    <lineage>
        <taxon>Bacteria</taxon>
        <taxon>Bacillati</taxon>
        <taxon>Actinomycetota</taxon>
        <taxon>Actinomycetes</taxon>
        <taxon>Streptosporangiales</taxon>
        <taxon>Streptosporangiaceae</taxon>
        <taxon>Planobispora</taxon>
    </lineage>
</organism>
<evidence type="ECO:0000256" key="3">
    <source>
        <dbReference type="SAM" id="MobiDB-lite"/>
    </source>
</evidence>
<feature type="region of interest" description="Disordered" evidence="3">
    <location>
        <begin position="381"/>
        <end position="401"/>
    </location>
</feature>
<dbReference type="Gene3D" id="2.60.120.260">
    <property type="entry name" value="Galactose-binding domain-like"/>
    <property type="match status" value="1"/>
</dbReference>
<dbReference type="Pfam" id="PF14310">
    <property type="entry name" value="Fn3-like"/>
    <property type="match status" value="1"/>
</dbReference>
<sequence length="814" mass="86445">MATDDLDHLVEKLSLEQKVGLLSGVTVWRLRDEPDIGLRAMVTSDGPVGVRGPGWDERSTSLTLPSATAVAATWDEELVESLGGLIASEARRKGVHIVLAPTLNLHRSPLGGRHFECYSEDPLLTGRIGAAYIRGVQAGGVAATAKHYVANDSETERLTLDARVDERTLRELYLAPFEAAVEAGVWAVMSAYNKVNGTTMSESPLLADPLKSEWGFDGVVVSDWGAVRSTVPAALAAQDLAMPGPNPLWGEALIAAVRSGEVPETAIDDKIRRLLRLATRVGALTPTGADSRTSPAADPDAARALLRRAVSASTVLLRNEGPLLPLAPVRLRRVAVIGPNAATARIQGGGSAGVYPVSTVSPLDGIREALAGTAEVVHSPGARIDTRPTPLGTGNARNPRTGEPGLLVRLLDAAGQEVHAEHRLSGRLPEPGWAPSAVAVELRALLRPDTDGPWDLAFAGWGNVRLEADGRVLVEEEVGLDTDDPAVVHLTPPYRRARILMEAGREVEIVARRHFAPGTGVASILAADPFRQSAQDELAAAVELARTCDAAVVVVGTTEEIESEGFDRENLELPGRQNELVRAVAAACPDTVVIVNSGGPVTLPWREEVPAVLLSWFPGQEAGHGLADVLFGVAEPGGRLPTTWSESSLFSTVPEDGVLTYGEGLDIGYRAWLREPTPPVYWFGHGLGYTSWSYEDLTVPGRITPDAPLTVRVRLRNTGGRAGREVVQVYLSRPGTAVTRPVRWLAGYAAAVAEPGETVEVAVDIRPRAFRHWSAEAGGWCLEEGAFTVLAGRSPADLPLEATTVAGAKALVEP</sequence>
<dbReference type="InterPro" id="IPR050288">
    <property type="entry name" value="Cellulose_deg_GH3"/>
</dbReference>
<dbReference type="Gene3D" id="3.20.20.300">
    <property type="entry name" value="Glycoside hydrolase, family 3, N-terminal domain"/>
    <property type="match status" value="1"/>
</dbReference>
<dbReference type="Gene3D" id="3.40.50.1700">
    <property type="entry name" value="Glycoside hydrolase family 3 C-terminal domain"/>
    <property type="match status" value="1"/>
</dbReference>
<keyword evidence="2 5" id="KW-0378">Hydrolase</keyword>
<dbReference type="Gene3D" id="2.60.40.10">
    <property type="entry name" value="Immunoglobulins"/>
    <property type="match status" value="1"/>
</dbReference>
<dbReference type="SUPFAM" id="SSF51445">
    <property type="entry name" value="(Trans)glycosidases"/>
    <property type="match status" value="1"/>
</dbReference>
<evidence type="ECO:0000313" key="5">
    <source>
        <dbReference type="EMBL" id="GIH94473.1"/>
    </source>
</evidence>
<dbReference type="Pfam" id="PF00933">
    <property type="entry name" value="Glyco_hydro_3"/>
    <property type="match status" value="1"/>
</dbReference>
<dbReference type="InterPro" id="IPR013783">
    <property type="entry name" value="Ig-like_fold"/>
</dbReference>
<evidence type="ECO:0000256" key="2">
    <source>
        <dbReference type="ARBA" id="ARBA00022801"/>
    </source>
</evidence>
<reference evidence="5 6" key="1">
    <citation type="submission" date="2021-01" db="EMBL/GenBank/DDBJ databases">
        <title>Whole genome shotgun sequence of Planobispora siamensis NBRC 107568.</title>
        <authorList>
            <person name="Komaki H."/>
            <person name="Tamura T."/>
        </authorList>
    </citation>
    <scope>NUCLEOTIDE SEQUENCE [LARGE SCALE GENOMIC DNA]</scope>
    <source>
        <strain evidence="5 6">NBRC 107568</strain>
    </source>
</reference>
<evidence type="ECO:0000259" key="4">
    <source>
        <dbReference type="SMART" id="SM01217"/>
    </source>
</evidence>
<dbReference type="AlphaFoldDB" id="A0A8J3WM20"/>
<dbReference type="InterPro" id="IPR002772">
    <property type="entry name" value="Glyco_hydro_3_C"/>
</dbReference>
<name>A0A8J3WM20_9ACTN</name>
<evidence type="ECO:0000256" key="1">
    <source>
        <dbReference type="ARBA" id="ARBA00005336"/>
    </source>
</evidence>
<dbReference type="RefSeq" id="WP_204066608.1">
    <property type="nucleotide sequence ID" value="NZ_BOOJ01000042.1"/>
</dbReference>
<dbReference type="SMART" id="SM01217">
    <property type="entry name" value="Fn3_like"/>
    <property type="match status" value="1"/>
</dbReference>